<evidence type="ECO:0000256" key="2">
    <source>
        <dbReference type="ARBA" id="ARBA00004613"/>
    </source>
</evidence>
<keyword evidence="8" id="KW-0969">Cilium</keyword>
<feature type="region of interest" description="Disordered" evidence="6">
    <location>
        <begin position="30"/>
        <end position="58"/>
    </location>
</feature>
<dbReference type="GO" id="GO:0009424">
    <property type="term" value="C:bacterial-type flagellum hook"/>
    <property type="evidence" value="ECO:0007669"/>
    <property type="project" value="InterPro"/>
</dbReference>
<dbReference type="NCBIfam" id="TIGR02550">
    <property type="entry name" value="flagell_flgL"/>
    <property type="match status" value="1"/>
</dbReference>
<proteinExistence type="inferred from homology"/>
<comment type="caution">
    <text evidence="8">The sequence shown here is derived from an EMBL/GenBank/DDBJ whole genome shotgun (WGS) entry which is preliminary data.</text>
</comment>
<evidence type="ECO:0000256" key="3">
    <source>
        <dbReference type="ARBA" id="ARBA00005709"/>
    </source>
</evidence>
<feature type="compositionally biased region" description="Polar residues" evidence="6">
    <location>
        <begin position="43"/>
        <end position="58"/>
    </location>
</feature>
<dbReference type="Proteomes" id="UP000322181">
    <property type="component" value="Unassembled WGS sequence"/>
</dbReference>
<evidence type="ECO:0000313" key="8">
    <source>
        <dbReference type="EMBL" id="KAA8717521.1"/>
    </source>
</evidence>
<organism evidence="8 9">
    <name type="scientific">Morganella psychrotolerans</name>
    <dbReference type="NCBI Taxonomy" id="368603"/>
    <lineage>
        <taxon>Bacteria</taxon>
        <taxon>Pseudomonadati</taxon>
        <taxon>Pseudomonadota</taxon>
        <taxon>Gammaproteobacteria</taxon>
        <taxon>Enterobacterales</taxon>
        <taxon>Morganellaceae</taxon>
        <taxon>Morganella</taxon>
    </lineage>
</organism>
<dbReference type="AlphaFoldDB" id="A0A5M9RA88"/>
<evidence type="ECO:0000256" key="4">
    <source>
        <dbReference type="ARBA" id="ARBA00022525"/>
    </source>
</evidence>
<comment type="similarity">
    <text evidence="3">Belongs to the bacterial flagellin family.</text>
</comment>
<gene>
    <name evidence="8" type="primary">flgL</name>
    <name evidence="8" type="ORF">F4V73_06675</name>
</gene>
<dbReference type="PANTHER" id="PTHR42792">
    <property type="entry name" value="FLAGELLIN"/>
    <property type="match status" value="1"/>
</dbReference>
<sequence>MRFSTNLMFSQRVTDMNNSTARWMEAGSKLASGKRVSKPSDDAQASAQAVRISQSETRNQQYASTRGFAKTGMTLQMSILSQMNNVSTQMDTTVIQASNQGTLSDADRDSLASQLQGQKDQLVSLGNTTDGNGRYIFGGYESDKPPFEVDATTGDVIYRGGDKSITQNVGSDREMISYFNGSEVFATTTNTKGEKVADMFTAINKGLEALKIPQQNASQADLDKANAAMGDANKGIKAGMDKISNIEAKQGLQLQEIDSLDFLSDTRKIQNDSRMSELMETDWTGTISDYQKEMSMFQASQSIFKDLNSMSLFSR</sequence>
<dbReference type="GO" id="GO:0005576">
    <property type="term" value="C:extracellular region"/>
    <property type="evidence" value="ECO:0007669"/>
    <property type="project" value="UniProtKB-SubCell"/>
</dbReference>
<comment type="subcellular location">
    <subcellularLocation>
        <location evidence="1">Bacterial flagellum</location>
    </subcellularLocation>
    <subcellularLocation>
        <location evidence="2">Secreted</location>
    </subcellularLocation>
</comment>
<dbReference type="InterPro" id="IPR013384">
    <property type="entry name" value="Flagell_FlgL"/>
</dbReference>
<dbReference type="SUPFAM" id="SSF64518">
    <property type="entry name" value="Phase 1 flagellin"/>
    <property type="match status" value="1"/>
</dbReference>
<dbReference type="OrthoDB" id="9768249at2"/>
<accession>A0A5M9RA88</accession>
<dbReference type="EMBL" id="VXKB01000001">
    <property type="protein sequence ID" value="KAA8717521.1"/>
    <property type="molecule type" value="Genomic_DNA"/>
</dbReference>
<keyword evidence="8" id="KW-0966">Cell projection</keyword>
<evidence type="ECO:0000256" key="5">
    <source>
        <dbReference type="ARBA" id="ARBA00023143"/>
    </source>
</evidence>
<keyword evidence="5" id="KW-0975">Bacterial flagellum</keyword>
<dbReference type="InterPro" id="IPR001492">
    <property type="entry name" value="Flagellin"/>
</dbReference>
<keyword evidence="8" id="KW-0282">Flagellum</keyword>
<dbReference type="PANTHER" id="PTHR42792:SF1">
    <property type="entry name" value="FLAGELLAR HOOK-ASSOCIATED PROTEIN 3"/>
    <property type="match status" value="1"/>
</dbReference>
<keyword evidence="4" id="KW-0964">Secreted</keyword>
<dbReference type="Gene3D" id="1.20.1330.10">
    <property type="entry name" value="f41 fragment of flagellin, N-terminal domain"/>
    <property type="match status" value="1"/>
</dbReference>
<dbReference type="InterPro" id="IPR001029">
    <property type="entry name" value="Flagellin_N"/>
</dbReference>
<protein>
    <submittedName>
        <fullName evidence="8">Flagellar hook-filament junction protein FlgL</fullName>
    </submittedName>
</protein>
<evidence type="ECO:0000313" key="9">
    <source>
        <dbReference type="Proteomes" id="UP000322181"/>
    </source>
</evidence>
<evidence type="ECO:0000259" key="7">
    <source>
        <dbReference type="Pfam" id="PF00669"/>
    </source>
</evidence>
<dbReference type="GO" id="GO:0005198">
    <property type="term" value="F:structural molecule activity"/>
    <property type="evidence" value="ECO:0007669"/>
    <property type="project" value="InterPro"/>
</dbReference>
<feature type="domain" description="Flagellin N-terminal" evidence="7">
    <location>
        <begin position="3"/>
        <end position="140"/>
    </location>
</feature>
<dbReference type="Pfam" id="PF00669">
    <property type="entry name" value="Flagellin_N"/>
    <property type="match status" value="1"/>
</dbReference>
<reference evidence="8 9" key="1">
    <citation type="submission" date="2019-09" db="EMBL/GenBank/DDBJ databases">
        <title>Draft genome sequence of various Type strains from the CCUG.</title>
        <authorList>
            <person name="Pineiro-Iglesias B."/>
            <person name="Tunovic T."/>
            <person name="Unosson C."/>
            <person name="Inganas E."/>
            <person name="Ohlen M."/>
            <person name="Cardew S."/>
            <person name="Jensie-Markopoulos S."/>
            <person name="Salva-Serra F."/>
            <person name="Jaen-Luchoro D."/>
            <person name="Karlsson R."/>
            <person name="Svensson-Stadler L."/>
            <person name="Chun J."/>
            <person name="Moore E."/>
        </authorList>
    </citation>
    <scope>NUCLEOTIDE SEQUENCE [LARGE SCALE GENOMIC DNA]</scope>
    <source>
        <strain evidence="8 9">CCUG 53682T</strain>
    </source>
</reference>
<dbReference type="GO" id="GO:0071973">
    <property type="term" value="P:bacterial-type flagellum-dependent cell motility"/>
    <property type="evidence" value="ECO:0007669"/>
    <property type="project" value="InterPro"/>
</dbReference>
<evidence type="ECO:0000256" key="1">
    <source>
        <dbReference type="ARBA" id="ARBA00004365"/>
    </source>
</evidence>
<evidence type="ECO:0000256" key="6">
    <source>
        <dbReference type="SAM" id="MobiDB-lite"/>
    </source>
</evidence>
<dbReference type="RefSeq" id="WP_067361538.1">
    <property type="nucleotide sequence ID" value="NZ_BAAAFS010000001.1"/>
</dbReference>
<name>A0A5M9RA88_9GAMM</name>